<dbReference type="GO" id="GO:0016787">
    <property type="term" value="F:hydrolase activity"/>
    <property type="evidence" value="ECO:0007669"/>
    <property type="project" value="UniProtKB-KW"/>
</dbReference>
<dbReference type="CDD" id="cd01832">
    <property type="entry name" value="SGNH_hydrolase_like_1"/>
    <property type="match status" value="1"/>
</dbReference>
<feature type="domain" description="SGNH hydrolase-type esterase" evidence="1">
    <location>
        <begin position="22"/>
        <end position="198"/>
    </location>
</feature>
<dbReference type="PANTHER" id="PTHR43784">
    <property type="entry name" value="GDSL-LIKE LIPASE/ACYLHYDROLASE, PUTATIVE (AFU_ORTHOLOGUE AFUA_2G00820)-RELATED"/>
    <property type="match status" value="1"/>
</dbReference>
<name>A0A8J3Z0J3_9ACTN</name>
<dbReference type="InterPro" id="IPR036514">
    <property type="entry name" value="SGNH_hydro_sf"/>
</dbReference>
<keyword evidence="2" id="KW-0378">Hydrolase</keyword>
<dbReference type="InterPro" id="IPR013830">
    <property type="entry name" value="SGNH_hydro"/>
</dbReference>
<evidence type="ECO:0000313" key="3">
    <source>
        <dbReference type="Proteomes" id="UP000612585"/>
    </source>
</evidence>
<dbReference type="Pfam" id="PF13472">
    <property type="entry name" value="Lipase_GDSL_2"/>
    <property type="match status" value="1"/>
</dbReference>
<dbReference type="AlphaFoldDB" id="A0A8J3Z0J3"/>
<accession>A0A8J3Z0J3</accession>
<evidence type="ECO:0000259" key="1">
    <source>
        <dbReference type="Pfam" id="PF13472"/>
    </source>
</evidence>
<protein>
    <submittedName>
        <fullName evidence="2">SGNH hydrolase</fullName>
    </submittedName>
</protein>
<sequence>MSITVVTQAPVTGPPRRIRFAALGDSTTVGIGDPMPDGTWRGWAQLLASALSGPADVELHNLAASGARADDVADGQLTAALRLRPDIASVLVGANDTLRGRFDVAAIGHALGRCVAMLRQQGAVVLTARLPEPGRMLRLPASLARPLGRRIGAINEMTDAIAARFGTVHADLARLPAVYDRPMWSIDRLHPSERGHRLLARCFADALGADGYPVASLPALEPEHAEPTRSARAGWMLTKGTRWILHRCADLVPGLTAMVAAEWWFGVRGMANRFDEHVGNEVAAALARIEPCVPVASFDVHHTAGGTE</sequence>
<keyword evidence="3" id="KW-1185">Reference proteome</keyword>
<dbReference type="PANTHER" id="PTHR43784:SF2">
    <property type="entry name" value="GDSL-LIKE LIPASE_ACYLHYDROLASE, PUTATIVE (AFU_ORTHOLOGUE AFUA_2G00820)-RELATED"/>
    <property type="match status" value="1"/>
</dbReference>
<dbReference type="Proteomes" id="UP000612585">
    <property type="component" value="Unassembled WGS sequence"/>
</dbReference>
<proteinExistence type="predicted"/>
<organism evidence="2 3">
    <name type="scientific">Virgisporangium aurantiacum</name>
    <dbReference type="NCBI Taxonomy" id="175570"/>
    <lineage>
        <taxon>Bacteria</taxon>
        <taxon>Bacillati</taxon>
        <taxon>Actinomycetota</taxon>
        <taxon>Actinomycetes</taxon>
        <taxon>Micromonosporales</taxon>
        <taxon>Micromonosporaceae</taxon>
        <taxon>Virgisporangium</taxon>
    </lineage>
</organism>
<dbReference type="SUPFAM" id="SSF52266">
    <property type="entry name" value="SGNH hydrolase"/>
    <property type="match status" value="1"/>
</dbReference>
<dbReference type="RefSeq" id="WP_203989027.1">
    <property type="nucleotide sequence ID" value="NZ_BOPG01000011.1"/>
</dbReference>
<reference evidence="2" key="1">
    <citation type="submission" date="2021-01" db="EMBL/GenBank/DDBJ databases">
        <title>Whole genome shotgun sequence of Virgisporangium aurantiacum NBRC 16421.</title>
        <authorList>
            <person name="Komaki H."/>
            <person name="Tamura T."/>
        </authorList>
    </citation>
    <scope>NUCLEOTIDE SEQUENCE</scope>
    <source>
        <strain evidence="2">NBRC 16421</strain>
    </source>
</reference>
<dbReference type="Gene3D" id="3.40.50.1110">
    <property type="entry name" value="SGNH hydrolase"/>
    <property type="match status" value="1"/>
</dbReference>
<gene>
    <name evidence="2" type="ORF">Vau01_017430</name>
</gene>
<comment type="caution">
    <text evidence="2">The sequence shown here is derived from an EMBL/GenBank/DDBJ whole genome shotgun (WGS) entry which is preliminary data.</text>
</comment>
<dbReference type="InterPro" id="IPR053140">
    <property type="entry name" value="GDSL_Rv0518-like"/>
</dbReference>
<evidence type="ECO:0000313" key="2">
    <source>
        <dbReference type="EMBL" id="GIJ54227.1"/>
    </source>
</evidence>
<dbReference type="EMBL" id="BOPG01000011">
    <property type="protein sequence ID" value="GIJ54227.1"/>
    <property type="molecule type" value="Genomic_DNA"/>
</dbReference>